<dbReference type="Proteomes" id="UP000452235">
    <property type="component" value="Unassembled WGS sequence"/>
</dbReference>
<dbReference type="AlphaFoldDB" id="A0A5M3YNC5"/>
<dbReference type="EMBL" id="BLJY01000004">
    <property type="protein sequence ID" value="GFF14898.1"/>
    <property type="molecule type" value="Genomic_DNA"/>
</dbReference>
<evidence type="ECO:0000313" key="1">
    <source>
        <dbReference type="EMBL" id="GFF14898.1"/>
    </source>
</evidence>
<reference evidence="1 2" key="1">
    <citation type="submission" date="2020-01" db="EMBL/GenBank/DDBJ databases">
        <title>Aspergillus terreus IFO 6365 whole genome shotgun sequence.</title>
        <authorList>
            <person name="Kanamasa S."/>
            <person name="Takahashi H."/>
        </authorList>
    </citation>
    <scope>NUCLEOTIDE SEQUENCE [LARGE SCALE GENOMIC DNA]</scope>
    <source>
        <strain evidence="1 2">IFO 6365</strain>
    </source>
</reference>
<evidence type="ECO:0000313" key="2">
    <source>
        <dbReference type="Proteomes" id="UP000452235"/>
    </source>
</evidence>
<accession>A0A5M3YNC5</accession>
<proteinExistence type="predicted"/>
<protein>
    <submittedName>
        <fullName evidence="1">Uncharacterized protein</fullName>
    </submittedName>
</protein>
<comment type="caution">
    <text evidence="1">The sequence shown here is derived from an EMBL/GenBank/DDBJ whole genome shotgun (WGS) entry which is preliminary data.</text>
</comment>
<organism evidence="1 2">
    <name type="scientific">Aspergillus terreus</name>
    <dbReference type="NCBI Taxonomy" id="33178"/>
    <lineage>
        <taxon>Eukaryota</taxon>
        <taxon>Fungi</taxon>
        <taxon>Dikarya</taxon>
        <taxon>Ascomycota</taxon>
        <taxon>Pezizomycotina</taxon>
        <taxon>Eurotiomycetes</taxon>
        <taxon>Eurotiomycetidae</taxon>
        <taxon>Eurotiales</taxon>
        <taxon>Aspergillaceae</taxon>
        <taxon>Aspergillus</taxon>
        <taxon>Aspergillus subgen. Circumdati</taxon>
    </lineage>
</organism>
<sequence length="96" mass="10919">MPWLGSARSDEDFLSYATGCHSTRAWLPMSWYLSTKEAADEWERPPYRAAEFLCGYADALVIWHLLANPYLRTVTLAARHRAQQATLVMRLATVSS</sequence>
<keyword evidence="2" id="KW-1185">Reference proteome</keyword>
<name>A0A5M3YNC5_ASPTE</name>
<gene>
    <name evidence="1" type="ORF">ATEIFO6365_0004001600</name>
</gene>